<feature type="compositionally biased region" description="Low complexity" evidence="1">
    <location>
        <begin position="247"/>
        <end position="273"/>
    </location>
</feature>
<feature type="region of interest" description="Disordered" evidence="1">
    <location>
        <begin position="441"/>
        <end position="502"/>
    </location>
</feature>
<feature type="compositionally biased region" description="Basic and acidic residues" evidence="1">
    <location>
        <begin position="737"/>
        <end position="748"/>
    </location>
</feature>
<name>A0A077R924_9BASI</name>
<sequence length="1190" mass="126411">MPAQSRSPSPKRNPHQSQSRIGGMGVVSSPKFSFRAALVQHKSKLASSSYSHTQQDTILVITDPKHQTKSSRTSIDLSHDTKLARPTIRTGTSTSSIPSFNSANARPNSTSSDRTITSTLSRRENVDPSPETRRASSSLGKRPADDSCMSAHAQNSDFGPIMRSKLPAASVSRNHKSIASSSMRTGAKMSKLPGPPSARSQWSAAPNVKTLPSASSSTKAPRKIARSKNAAEVHAASNHSTPTKSFVSPGVGSVPSRTISASTTSSIPASSATVRKPKIGTLPKPKLKAAPIKTLLDQKSSGLLSDDSDVSESEEVSSSGEDQEQDLDVSRICTKRTLPSAANQSVSAHMVSFKMTPPAMFSAGSRIPSFGSTEVTRATVPSRRSSGTSFNSMASAAVDEKENLSQAYSNAGSKRHSVSSSFGFQGRIRNSLPLAVVHPAPQVKAAEASEQSPNPDDPGHRKQPAHQNESTTQVSPSKTTSSLSAPRSRGLHQDSFKDLKSSPDLGIKSSIISANPVYPGILALQSKPAHQPISTPEALIKAKKRLSGALLSSGSSSNLSGAASVASPSERVSSLGRSASVRGIAQGPKKVQTTPTIQIQHRDGGDAGSATTSSNSAVLPRSGSRSPIKSSLLLFPTGSADSTEPEQPKISPVRRIVTSNATKPVCTAVGIGDRAVSSSDAIDADLLASLRVVARKANLPLRDLLSQNYSPGIRHRKHRQNSDEVGDTQELVSDRQPAVDKGERLRRKPSEELETLGLAGDVSVDLMALDLAASPGSEVSMLRSPVFESYADTPPSVFDRTSRAQKLIKHTESTPQAIDDQDQKGAEEEDATTDTSLASPSVRAAAAHRFPRPTPSTNDDGVVETPMRRGVGLRGYRNVPSIPSTPFPTRPPATASPSKRYPPSATMSARSRSRLKKALRESLGLEAHFSSLNLNNLVHPTTSGSGSGSAHSDAACLSKVEGVDPSGGKEEEDGGGRKGGLRQSISAMLLTEDDAYLDELVSAVARIGLEDLAPQERISSPPPAGEPQIGPDSACYEAVISTIAAAQNVEDNSTFAHQRQLNIEKDDNGETQQQQQQQQQLNDALLELATLRSQLSLSQTTNLDLETQLAKHNKLVSNGCKVQQMLEFDLFGLRKEMAGLEWEKAKLAWGRTRCEVLSELEDVKVQSDAMLVLGVQLGMWETMIRREVVG</sequence>
<dbReference type="AlphaFoldDB" id="A0A077R924"/>
<feature type="compositionally biased region" description="Low complexity" evidence="1">
    <location>
        <begin position="551"/>
        <end position="567"/>
    </location>
</feature>
<protein>
    <submittedName>
        <fullName evidence="2">Uncharacterized protein</fullName>
    </submittedName>
</protein>
<accession>A0A077R924</accession>
<feature type="compositionally biased region" description="Polar residues" evidence="1">
    <location>
        <begin position="465"/>
        <end position="485"/>
    </location>
</feature>
<proteinExistence type="predicted"/>
<feature type="region of interest" description="Disordered" evidence="1">
    <location>
        <begin position="1"/>
        <end position="27"/>
    </location>
</feature>
<reference evidence="2" key="1">
    <citation type="journal article" date="2014" name="Genome Biol. Evol.">
        <title>Gene Loss Rather Than Gene Gain Is Associated with a Host Jump from Monocots to Dicots in the Smut Fungus Melanopsichium pennsylvanicum.</title>
        <authorList>
            <person name="Sharma R."/>
            <person name="Mishra B."/>
            <person name="Runge F."/>
            <person name="Thines M."/>
        </authorList>
    </citation>
    <scope>NUCLEOTIDE SEQUENCE</scope>
    <source>
        <strain evidence="2">4</strain>
    </source>
</reference>
<feature type="region of interest" description="Disordered" evidence="1">
    <location>
        <begin position="378"/>
        <end position="400"/>
    </location>
</feature>
<feature type="compositionally biased region" description="Basic and acidic residues" evidence="1">
    <location>
        <begin position="491"/>
        <end position="501"/>
    </location>
</feature>
<feature type="compositionally biased region" description="Acidic residues" evidence="1">
    <location>
        <begin position="306"/>
        <end position="327"/>
    </location>
</feature>
<feature type="compositionally biased region" description="Polar residues" evidence="1">
    <location>
        <begin position="198"/>
        <end position="219"/>
    </location>
</feature>
<feature type="region of interest" description="Disordered" evidence="1">
    <location>
        <begin position="61"/>
        <end position="285"/>
    </location>
</feature>
<feature type="compositionally biased region" description="Polar residues" evidence="1">
    <location>
        <begin position="1"/>
        <end position="20"/>
    </location>
</feature>
<evidence type="ECO:0000313" key="2">
    <source>
        <dbReference type="EMBL" id="CDI55746.1"/>
    </source>
</evidence>
<feature type="compositionally biased region" description="Polar residues" evidence="1">
    <location>
        <begin position="237"/>
        <end position="246"/>
    </location>
</feature>
<feature type="compositionally biased region" description="Polar residues" evidence="1">
    <location>
        <begin position="382"/>
        <end position="394"/>
    </location>
</feature>
<feature type="non-terminal residue" evidence="2">
    <location>
        <position position="1190"/>
    </location>
</feature>
<organism evidence="2">
    <name type="scientific">Melanopsichium pennsylvanicum 4</name>
    <dbReference type="NCBI Taxonomy" id="1398559"/>
    <lineage>
        <taxon>Eukaryota</taxon>
        <taxon>Fungi</taxon>
        <taxon>Dikarya</taxon>
        <taxon>Basidiomycota</taxon>
        <taxon>Ustilaginomycotina</taxon>
        <taxon>Ustilaginomycetes</taxon>
        <taxon>Ustilaginales</taxon>
        <taxon>Ustilaginaceae</taxon>
        <taxon>Melanopsichium</taxon>
    </lineage>
</organism>
<dbReference type="EMBL" id="HG529664">
    <property type="protein sequence ID" value="CDI55746.1"/>
    <property type="molecule type" value="Genomic_DNA"/>
</dbReference>
<feature type="compositionally biased region" description="Basic and acidic residues" evidence="1">
    <location>
        <begin position="121"/>
        <end position="134"/>
    </location>
</feature>
<feature type="region of interest" description="Disordered" evidence="1">
    <location>
        <begin position="298"/>
        <end position="328"/>
    </location>
</feature>
<feature type="region of interest" description="Disordered" evidence="1">
    <location>
        <begin position="551"/>
        <end position="652"/>
    </location>
</feature>
<feature type="compositionally biased region" description="Polar residues" evidence="1">
    <location>
        <begin position="89"/>
        <end position="120"/>
    </location>
</feature>
<evidence type="ECO:0000256" key="1">
    <source>
        <dbReference type="SAM" id="MobiDB-lite"/>
    </source>
</evidence>
<feature type="region of interest" description="Disordered" evidence="1">
    <location>
        <begin position="712"/>
        <end position="748"/>
    </location>
</feature>
<feature type="compositionally biased region" description="Polar residues" evidence="1">
    <location>
        <begin position="609"/>
        <end position="629"/>
    </location>
</feature>
<feature type="region of interest" description="Disordered" evidence="1">
    <location>
        <begin position="960"/>
        <end position="980"/>
    </location>
</feature>
<feature type="region of interest" description="Disordered" evidence="1">
    <location>
        <begin position="809"/>
        <end position="914"/>
    </location>
</feature>